<keyword evidence="4" id="KW-0479">Metal-binding</keyword>
<dbReference type="HOGENOM" id="CLU_118482_8_2_10"/>
<comment type="cofactor">
    <cofactor evidence="1">
        <name>Mg(2+)</name>
        <dbReference type="ChEBI" id="CHEBI:18420"/>
    </cofactor>
</comment>
<evidence type="ECO:0000256" key="7">
    <source>
        <dbReference type="ARBA" id="ARBA00038093"/>
    </source>
</evidence>
<dbReference type="PANTHER" id="PTHR33653">
    <property type="entry name" value="RIBONUCLEASE VAPC2"/>
    <property type="match status" value="1"/>
</dbReference>
<keyword evidence="5" id="KW-0378">Hydrolase</keyword>
<sequence length="109" mass="12332">MTAFLIDANVLSELMRTQPESIRRTRLENAAQKMFSADFTERCLPFDKHAAIVYAELVAHRKRIGKPVCTEDAQIAAIAVTENLTLVTRNIKDFTEIEGLKLINPWETA</sequence>
<comment type="similarity">
    <text evidence="7">Belongs to the PINc/VapC protein family.</text>
</comment>
<evidence type="ECO:0000256" key="5">
    <source>
        <dbReference type="ARBA" id="ARBA00022801"/>
    </source>
</evidence>
<dbReference type="PANTHER" id="PTHR33653:SF1">
    <property type="entry name" value="RIBONUCLEASE VAPC2"/>
    <property type="match status" value="1"/>
</dbReference>
<reference evidence="8 9" key="1">
    <citation type="submission" date="2008-06" db="EMBL/GenBank/DDBJ databases">
        <title>Complete sequence of Pelodictyon phaeoclathratiforme BU-1.</title>
        <authorList>
            <consortium name="US DOE Joint Genome Institute"/>
            <person name="Lucas S."/>
            <person name="Copeland A."/>
            <person name="Lapidus A."/>
            <person name="Glavina del Rio T."/>
            <person name="Dalin E."/>
            <person name="Tice H."/>
            <person name="Bruce D."/>
            <person name="Goodwin L."/>
            <person name="Pitluck S."/>
            <person name="Schmutz J."/>
            <person name="Larimer F."/>
            <person name="Land M."/>
            <person name="Hauser L."/>
            <person name="Kyrpides N."/>
            <person name="Mikhailova N."/>
            <person name="Liu Z."/>
            <person name="Li T."/>
            <person name="Zhao F."/>
            <person name="Overmann J."/>
            <person name="Bryant D.A."/>
            <person name="Richardson P."/>
        </authorList>
    </citation>
    <scope>NUCLEOTIDE SEQUENCE [LARGE SCALE GENOMIC DNA]</scope>
    <source>
        <strain evidence="9">DSM 5477 / BU-1</strain>
    </source>
</reference>
<dbReference type="SUPFAM" id="SSF88723">
    <property type="entry name" value="PIN domain-like"/>
    <property type="match status" value="1"/>
</dbReference>
<evidence type="ECO:0000313" key="9">
    <source>
        <dbReference type="Proteomes" id="UP000002724"/>
    </source>
</evidence>
<dbReference type="STRING" id="324925.Ppha_1048"/>
<dbReference type="InterPro" id="IPR029060">
    <property type="entry name" value="PIN-like_dom_sf"/>
</dbReference>
<dbReference type="Gene3D" id="3.40.50.1010">
    <property type="entry name" value="5'-nuclease"/>
    <property type="match status" value="1"/>
</dbReference>
<keyword evidence="3" id="KW-0540">Nuclease</keyword>
<accession>B4SG19</accession>
<dbReference type="InterPro" id="IPR050556">
    <property type="entry name" value="Type_II_TA_system_RNase"/>
</dbReference>
<dbReference type="GO" id="GO:0004518">
    <property type="term" value="F:nuclease activity"/>
    <property type="evidence" value="ECO:0007669"/>
    <property type="project" value="UniProtKB-KW"/>
</dbReference>
<evidence type="ECO:0000256" key="3">
    <source>
        <dbReference type="ARBA" id="ARBA00022722"/>
    </source>
</evidence>
<dbReference type="GO" id="GO:0046872">
    <property type="term" value="F:metal ion binding"/>
    <property type="evidence" value="ECO:0007669"/>
    <property type="project" value="UniProtKB-KW"/>
</dbReference>
<organism evidence="8 9">
    <name type="scientific">Pelodictyon phaeoclathratiforme (strain DSM 5477 / BU-1)</name>
    <dbReference type="NCBI Taxonomy" id="324925"/>
    <lineage>
        <taxon>Bacteria</taxon>
        <taxon>Pseudomonadati</taxon>
        <taxon>Chlorobiota</taxon>
        <taxon>Chlorobiia</taxon>
        <taxon>Chlorobiales</taxon>
        <taxon>Chlorobiaceae</taxon>
        <taxon>Chlorobium/Pelodictyon group</taxon>
        <taxon>Pelodictyon</taxon>
    </lineage>
</organism>
<keyword evidence="9" id="KW-1185">Reference proteome</keyword>
<keyword evidence="2" id="KW-1277">Toxin-antitoxin system</keyword>
<evidence type="ECO:0000256" key="4">
    <source>
        <dbReference type="ARBA" id="ARBA00022723"/>
    </source>
</evidence>
<proteinExistence type="inferred from homology"/>
<dbReference type="eggNOG" id="COG1487">
    <property type="taxonomic scope" value="Bacteria"/>
</dbReference>
<evidence type="ECO:0000256" key="1">
    <source>
        <dbReference type="ARBA" id="ARBA00001946"/>
    </source>
</evidence>
<evidence type="ECO:0000256" key="6">
    <source>
        <dbReference type="ARBA" id="ARBA00022842"/>
    </source>
</evidence>
<dbReference type="AlphaFoldDB" id="B4SG19"/>
<keyword evidence="6" id="KW-0460">Magnesium</keyword>
<dbReference type="GO" id="GO:0016787">
    <property type="term" value="F:hydrolase activity"/>
    <property type="evidence" value="ECO:0007669"/>
    <property type="project" value="UniProtKB-KW"/>
</dbReference>
<dbReference type="KEGG" id="pph:Ppha_1048"/>
<gene>
    <name evidence="8" type="ordered locus">Ppha_1048</name>
</gene>
<dbReference type="EMBL" id="CP001110">
    <property type="protein sequence ID" value="ACF43330.1"/>
    <property type="molecule type" value="Genomic_DNA"/>
</dbReference>
<protein>
    <submittedName>
        <fullName evidence="8">PilT protein domain protein</fullName>
    </submittedName>
</protein>
<dbReference type="Proteomes" id="UP000002724">
    <property type="component" value="Chromosome"/>
</dbReference>
<evidence type="ECO:0000313" key="8">
    <source>
        <dbReference type="EMBL" id="ACF43330.1"/>
    </source>
</evidence>
<name>B4SG19_PELPB</name>
<evidence type="ECO:0000256" key="2">
    <source>
        <dbReference type="ARBA" id="ARBA00022649"/>
    </source>
</evidence>